<dbReference type="Pfam" id="PF21205">
    <property type="entry name" value="Rep3_C"/>
    <property type="match status" value="1"/>
</dbReference>
<name>A0A6J5MGL1_9CAUD</name>
<dbReference type="InterPro" id="IPR036390">
    <property type="entry name" value="WH_DNA-bd_sf"/>
</dbReference>
<dbReference type="GO" id="GO:0006270">
    <property type="term" value="P:DNA replication initiation"/>
    <property type="evidence" value="ECO:0007669"/>
    <property type="project" value="InterPro"/>
</dbReference>
<organism evidence="2">
    <name type="scientific">uncultured Caudovirales phage</name>
    <dbReference type="NCBI Taxonomy" id="2100421"/>
    <lineage>
        <taxon>Viruses</taxon>
        <taxon>Duplodnaviria</taxon>
        <taxon>Heunggongvirae</taxon>
        <taxon>Uroviricota</taxon>
        <taxon>Caudoviricetes</taxon>
        <taxon>Peduoviridae</taxon>
        <taxon>Maltschvirus</taxon>
        <taxon>Maltschvirus maltsch</taxon>
    </lineage>
</organism>
<dbReference type="EMBL" id="LR796427">
    <property type="protein sequence ID" value="CAB4144240.1"/>
    <property type="molecule type" value="Genomic_DNA"/>
</dbReference>
<protein>
    <submittedName>
        <fullName evidence="2">COG5527 Protein involved in initiation of plasmid replication</fullName>
    </submittedName>
</protein>
<proteinExistence type="predicted"/>
<gene>
    <name evidence="2" type="ORF">UFOVP455_29</name>
</gene>
<feature type="domain" description="Initiator Rep protein WH1" evidence="1">
    <location>
        <begin position="6"/>
        <end position="146"/>
    </location>
</feature>
<dbReference type="InterPro" id="IPR000525">
    <property type="entry name" value="Initiator_Rep_WH1"/>
</dbReference>
<dbReference type="GO" id="GO:0003887">
    <property type="term" value="F:DNA-directed DNA polymerase activity"/>
    <property type="evidence" value="ECO:0007669"/>
    <property type="project" value="InterPro"/>
</dbReference>
<dbReference type="SUPFAM" id="SSF46785">
    <property type="entry name" value="Winged helix' DNA-binding domain"/>
    <property type="match status" value="2"/>
</dbReference>
<dbReference type="Pfam" id="PF01051">
    <property type="entry name" value="Rep3_N"/>
    <property type="match status" value="1"/>
</dbReference>
<dbReference type="InterPro" id="IPR036388">
    <property type="entry name" value="WH-like_DNA-bd_sf"/>
</dbReference>
<evidence type="ECO:0000313" key="2">
    <source>
        <dbReference type="EMBL" id="CAB4144240.1"/>
    </source>
</evidence>
<dbReference type="Gene3D" id="1.10.10.10">
    <property type="entry name" value="Winged helix-like DNA-binding domain superfamily/Winged helix DNA-binding domain"/>
    <property type="match status" value="2"/>
</dbReference>
<evidence type="ECO:0000259" key="1">
    <source>
        <dbReference type="Pfam" id="PF01051"/>
    </source>
</evidence>
<sequence length="366" mass="42860">MNKTLIVNQSNELITAQYRMPLLSKKVFAMAIARLNPKGTILTSCFNAKDLSSLIDSNDPNLPARILGAANDIMHIALTLKQGDKETITRAFSQVTFDYSTKDIKVEFPSVLKEHLLDLQSQYSNYLLQNIIDLTNSTHIRLFEILRSKANLRTWIFNIEDLFYTLQLPESYKNFALLEQKFLIPAQKELDENTGLKFTYEKITKGKKVTKLKFNITYLELTESKSDQTESKSDLVEHVPEARKTIKKPFEAEIKEVYDHYMTVFNRDNRYTLTPDRQVVIRARLEEKYTVEELKKHIDLHKKSDFHNGVNDQKKFYIDLKEHIFNKTKFDTRQQNIEATKPKAKKVYEPREITQEMIDNYVFGRL</sequence>
<reference evidence="2" key="1">
    <citation type="submission" date="2020-04" db="EMBL/GenBank/DDBJ databases">
        <authorList>
            <person name="Chiriac C."/>
            <person name="Salcher M."/>
            <person name="Ghai R."/>
            <person name="Kavagutti S V."/>
        </authorList>
    </citation>
    <scope>NUCLEOTIDE SEQUENCE</scope>
</reference>
<accession>A0A6J5MGL1</accession>